<dbReference type="InterPro" id="IPR000198">
    <property type="entry name" value="RhoGAP_dom"/>
</dbReference>
<organism evidence="3 4">
    <name type="scientific">Drosophila mojavensis</name>
    <name type="common">Fruit fly</name>
    <dbReference type="NCBI Taxonomy" id="7230"/>
    <lineage>
        <taxon>Eukaryota</taxon>
        <taxon>Metazoa</taxon>
        <taxon>Ecdysozoa</taxon>
        <taxon>Arthropoda</taxon>
        <taxon>Hexapoda</taxon>
        <taxon>Insecta</taxon>
        <taxon>Pterygota</taxon>
        <taxon>Neoptera</taxon>
        <taxon>Endopterygota</taxon>
        <taxon>Diptera</taxon>
        <taxon>Brachycera</taxon>
        <taxon>Muscomorpha</taxon>
        <taxon>Ephydroidea</taxon>
        <taxon>Drosophilidae</taxon>
        <taxon>Drosophila</taxon>
    </lineage>
</organism>
<feature type="compositionally biased region" description="Polar residues" evidence="1">
    <location>
        <begin position="443"/>
        <end position="463"/>
    </location>
</feature>
<accession>A0A0Q9X843</accession>
<dbReference type="SUPFAM" id="SSF48350">
    <property type="entry name" value="GTPase activation domain, GAP"/>
    <property type="match status" value="1"/>
</dbReference>
<name>A0A0Q9X843_DROMO</name>
<feature type="domain" description="Rho-GAP" evidence="2">
    <location>
        <begin position="56"/>
        <end position="238"/>
    </location>
</feature>
<dbReference type="InterPro" id="IPR008936">
    <property type="entry name" value="Rho_GTPase_activation_prot"/>
</dbReference>
<dbReference type="GO" id="GO:0005096">
    <property type="term" value="F:GTPase activator activity"/>
    <property type="evidence" value="ECO:0007669"/>
    <property type="project" value="TreeGrafter"/>
</dbReference>
<evidence type="ECO:0000256" key="1">
    <source>
        <dbReference type="SAM" id="MobiDB-lite"/>
    </source>
</evidence>
<evidence type="ECO:0000313" key="4">
    <source>
        <dbReference type="Proteomes" id="UP000009192"/>
    </source>
</evidence>
<dbReference type="KEGG" id="dmo:Dmoj_GI25944"/>
<dbReference type="PANTHER" id="PTHR15670:SF4">
    <property type="entry name" value="RHO GTPASE-ACTIVATING PROTEIN 11A"/>
    <property type="match status" value="1"/>
</dbReference>
<gene>
    <name evidence="3" type="primary">Dmoj\GI25944</name>
    <name evidence="3" type="ORF">Dmoj_GI25944</name>
</gene>
<evidence type="ECO:0000313" key="3">
    <source>
        <dbReference type="EMBL" id="KRG00695.1"/>
    </source>
</evidence>
<dbReference type="OrthoDB" id="410651at2759"/>
<protein>
    <recommendedName>
        <fullName evidence="2">Rho-GAP domain-containing protein</fullName>
    </recommendedName>
</protein>
<feature type="region of interest" description="Disordered" evidence="1">
    <location>
        <begin position="443"/>
        <end position="472"/>
    </location>
</feature>
<dbReference type="EMBL" id="CH933806">
    <property type="protein sequence ID" value="KRG00695.1"/>
    <property type="molecule type" value="Genomic_DNA"/>
</dbReference>
<dbReference type="PROSITE" id="PS50238">
    <property type="entry name" value="RHOGAP"/>
    <property type="match status" value="1"/>
</dbReference>
<keyword evidence="4" id="KW-1185">Reference proteome</keyword>
<dbReference type="InParanoid" id="A0A0Q9X843"/>
<reference evidence="3 4" key="1">
    <citation type="journal article" date="2007" name="Nature">
        <title>Evolution of genes and genomes on the Drosophila phylogeny.</title>
        <authorList>
            <consortium name="Drosophila 12 Genomes Consortium"/>
            <person name="Clark A.G."/>
            <person name="Eisen M.B."/>
            <person name="Smith D.R."/>
            <person name="Bergman C.M."/>
            <person name="Oliver B."/>
            <person name="Markow T.A."/>
            <person name="Kaufman T.C."/>
            <person name="Kellis M."/>
            <person name="Gelbart W."/>
            <person name="Iyer V.N."/>
            <person name="Pollard D.A."/>
            <person name="Sackton T.B."/>
            <person name="Larracuente A.M."/>
            <person name="Singh N.D."/>
            <person name="Abad J.P."/>
            <person name="Abt D.N."/>
            <person name="Adryan B."/>
            <person name="Aguade M."/>
            <person name="Akashi H."/>
            <person name="Anderson W.W."/>
            <person name="Aquadro C.F."/>
            <person name="Ardell D.H."/>
            <person name="Arguello R."/>
            <person name="Artieri C.G."/>
            <person name="Barbash D.A."/>
            <person name="Barker D."/>
            <person name="Barsanti P."/>
            <person name="Batterham P."/>
            <person name="Batzoglou S."/>
            <person name="Begun D."/>
            <person name="Bhutkar A."/>
            <person name="Blanco E."/>
            <person name="Bosak S.A."/>
            <person name="Bradley R.K."/>
            <person name="Brand A.D."/>
            <person name="Brent M.R."/>
            <person name="Brooks A.N."/>
            <person name="Brown R.H."/>
            <person name="Butlin R.K."/>
            <person name="Caggese C."/>
            <person name="Calvi B.R."/>
            <person name="Bernardo de Carvalho A."/>
            <person name="Caspi A."/>
            <person name="Castrezana S."/>
            <person name="Celniker S.E."/>
            <person name="Chang J.L."/>
            <person name="Chapple C."/>
            <person name="Chatterji S."/>
            <person name="Chinwalla A."/>
            <person name="Civetta A."/>
            <person name="Clifton S.W."/>
            <person name="Comeron J.M."/>
            <person name="Costello J.C."/>
            <person name="Coyne J.A."/>
            <person name="Daub J."/>
            <person name="David R.G."/>
            <person name="Delcher A.L."/>
            <person name="Delehaunty K."/>
            <person name="Do C.B."/>
            <person name="Ebling H."/>
            <person name="Edwards K."/>
            <person name="Eickbush T."/>
            <person name="Evans J.D."/>
            <person name="Filipski A."/>
            <person name="Findeiss S."/>
            <person name="Freyhult E."/>
            <person name="Fulton L."/>
            <person name="Fulton R."/>
            <person name="Garcia A.C."/>
            <person name="Gardiner A."/>
            <person name="Garfield D.A."/>
            <person name="Garvin B.E."/>
            <person name="Gibson G."/>
            <person name="Gilbert D."/>
            <person name="Gnerre S."/>
            <person name="Godfrey J."/>
            <person name="Good R."/>
            <person name="Gotea V."/>
            <person name="Gravely B."/>
            <person name="Greenberg A.J."/>
            <person name="Griffiths-Jones S."/>
            <person name="Gross S."/>
            <person name="Guigo R."/>
            <person name="Gustafson E.A."/>
            <person name="Haerty W."/>
            <person name="Hahn M.W."/>
            <person name="Halligan D.L."/>
            <person name="Halpern A.L."/>
            <person name="Halter G.M."/>
            <person name="Han M.V."/>
            <person name="Heger A."/>
            <person name="Hillier L."/>
            <person name="Hinrichs A.S."/>
            <person name="Holmes I."/>
            <person name="Hoskins R.A."/>
            <person name="Hubisz M.J."/>
            <person name="Hultmark D."/>
            <person name="Huntley M.A."/>
            <person name="Jaffe D.B."/>
            <person name="Jagadeeshan S."/>
            <person name="Jeck W.R."/>
            <person name="Johnson J."/>
            <person name="Jones C.D."/>
            <person name="Jordan W.C."/>
            <person name="Karpen G.H."/>
            <person name="Kataoka E."/>
            <person name="Keightley P.D."/>
            <person name="Kheradpour P."/>
            <person name="Kirkness E.F."/>
            <person name="Koerich L.B."/>
            <person name="Kristiansen K."/>
            <person name="Kudrna D."/>
            <person name="Kulathinal R.J."/>
            <person name="Kumar S."/>
            <person name="Kwok R."/>
            <person name="Lander E."/>
            <person name="Langley C.H."/>
            <person name="Lapoint R."/>
            <person name="Lazzaro B.P."/>
            <person name="Lee S.J."/>
            <person name="Levesque L."/>
            <person name="Li R."/>
            <person name="Lin C.F."/>
            <person name="Lin M.F."/>
            <person name="Lindblad-Toh K."/>
            <person name="Llopart A."/>
            <person name="Long M."/>
            <person name="Low L."/>
            <person name="Lozovsky E."/>
            <person name="Lu J."/>
            <person name="Luo M."/>
            <person name="Machado C.A."/>
            <person name="Makalowski W."/>
            <person name="Marzo M."/>
            <person name="Matsuda M."/>
            <person name="Matzkin L."/>
            <person name="McAllister B."/>
            <person name="McBride C.S."/>
            <person name="McKernan B."/>
            <person name="McKernan K."/>
            <person name="Mendez-Lago M."/>
            <person name="Minx P."/>
            <person name="Mollenhauer M.U."/>
            <person name="Montooth K."/>
            <person name="Mount S.M."/>
            <person name="Mu X."/>
            <person name="Myers E."/>
            <person name="Negre B."/>
            <person name="Newfeld S."/>
            <person name="Nielsen R."/>
            <person name="Noor M.A."/>
            <person name="O'Grady P."/>
            <person name="Pachter L."/>
            <person name="Papaceit M."/>
            <person name="Parisi M.J."/>
            <person name="Parisi M."/>
            <person name="Parts L."/>
            <person name="Pedersen J.S."/>
            <person name="Pesole G."/>
            <person name="Phillippy A.M."/>
            <person name="Ponting C.P."/>
            <person name="Pop M."/>
            <person name="Porcelli D."/>
            <person name="Powell J.R."/>
            <person name="Prohaska S."/>
            <person name="Pruitt K."/>
            <person name="Puig M."/>
            <person name="Quesneville H."/>
            <person name="Ram K.R."/>
            <person name="Rand D."/>
            <person name="Rasmussen M.D."/>
            <person name="Reed L.K."/>
            <person name="Reenan R."/>
            <person name="Reily A."/>
            <person name="Remington K.A."/>
            <person name="Rieger T.T."/>
            <person name="Ritchie M.G."/>
            <person name="Robin C."/>
            <person name="Rogers Y.H."/>
            <person name="Rohde C."/>
            <person name="Rozas J."/>
            <person name="Rubenfield M.J."/>
            <person name="Ruiz A."/>
            <person name="Russo S."/>
            <person name="Salzberg S.L."/>
            <person name="Sanchez-Gracia A."/>
            <person name="Saranga D.J."/>
            <person name="Sato H."/>
            <person name="Schaeffer S.W."/>
            <person name="Schatz M.C."/>
            <person name="Schlenke T."/>
            <person name="Schwartz R."/>
            <person name="Segarra C."/>
            <person name="Singh R.S."/>
            <person name="Sirot L."/>
            <person name="Sirota M."/>
            <person name="Sisneros N.B."/>
            <person name="Smith C.D."/>
            <person name="Smith T.F."/>
            <person name="Spieth J."/>
            <person name="Stage D.E."/>
            <person name="Stark A."/>
            <person name="Stephan W."/>
            <person name="Strausberg R.L."/>
            <person name="Strempel S."/>
            <person name="Sturgill D."/>
            <person name="Sutton G."/>
            <person name="Sutton G.G."/>
            <person name="Tao W."/>
            <person name="Teichmann S."/>
            <person name="Tobari Y.N."/>
            <person name="Tomimura Y."/>
            <person name="Tsolas J.M."/>
            <person name="Valente V.L."/>
            <person name="Venter E."/>
            <person name="Venter J.C."/>
            <person name="Vicario S."/>
            <person name="Vieira F.G."/>
            <person name="Vilella A.J."/>
            <person name="Villasante A."/>
            <person name="Walenz B."/>
            <person name="Wang J."/>
            <person name="Wasserman M."/>
            <person name="Watts T."/>
            <person name="Wilson D."/>
            <person name="Wilson R.K."/>
            <person name="Wing R.A."/>
            <person name="Wolfner M.F."/>
            <person name="Wong A."/>
            <person name="Wong G.K."/>
            <person name="Wu C.I."/>
            <person name="Wu G."/>
            <person name="Yamamoto D."/>
            <person name="Yang H.P."/>
            <person name="Yang S.P."/>
            <person name="Yorke J.A."/>
            <person name="Yoshida K."/>
            <person name="Zdobnov E."/>
            <person name="Zhang P."/>
            <person name="Zhang Y."/>
            <person name="Zimin A.V."/>
            <person name="Baldwin J."/>
            <person name="Abdouelleil A."/>
            <person name="Abdulkadir J."/>
            <person name="Abebe A."/>
            <person name="Abera B."/>
            <person name="Abreu J."/>
            <person name="Acer S.C."/>
            <person name="Aftuck L."/>
            <person name="Alexander A."/>
            <person name="An P."/>
            <person name="Anderson E."/>
            <person name="Anderson S."/>
            <person name="Arachi H."/>
            <person name="Azer M."/>
            <person name="Bachantsang P."/>
            <person name="Barry A."/>
            <person name="Bayul T."/>
            <person name="Berlin A."/>
            <person name="Bessette D."/>
            <person name="Bloom T."/>
            <person name="Blye J."/>
            <person name="Boguslavskiy L."/>
            <person name="Bonnet C."/>
            <person name="Boukhgalter B."/>
            <person name="Bourzgui I."/>
            <person name="Brown A."/>
            <person name="Cahill P."/>
            <person name="Channer S."/>
            <person name="Cheshatsang Y."/>
            <person name="Chuda L."/>
            <person name="Citroen M."/>
            <person name="Collymore A."/>
            <person name="Cooke P."/>
            <person name="Costello M."/>
            <person name="D'Aco K."/>
            <person name="Daza R."/>
            <person name="De Haan G."/>
            <person name="DeGray S."/>
            <person name="DeMaso C."/>
            <person name="Dhargay N."/>
            <person name="Dooley K."/>
            <person name="Dooley E."/>
            <person name="Doricent M."/>
            <person name="Dorje P."/>
            <person name="Dorjee K."/>
            <person name="Dupes A."/>
            <person name="Elong R."/>
            <person name="Falk J."/>
            <person name="Farina A."/>
            <person name="Faro S."/>
            <person name="Ferguson D."/>
            <person name="Fisher S."/>
            <person name="Foley C.D."/>
            <person name="Franke A."/>
            <person name="Friedrich D."/>
            <person name="Gadbois L."/>
            <person name="Gearin G."/>
            <person name="Gearin C.R."/>
            <person name="Giannoukos G."/>
            <person name="Goode T."/>
            <person name="Graham J."/>
            <person name="Grandbois E."/>
            <person name="Grewal S."/>
            <person name="Gyaltsen K."/>
            <person name="Hafez N."/>
            <person name="Hagos B."/>
            <person name="Hall J."/>
            <person name="Henson C."/>
            <person name="Hollinger A."/>
            <person name="Honan T."/>
            <person name="Huard M.D."/>
            <person name="Hughes L."/>
            <person name="Hurhula B."/>
            <person name="Husby M.E."/>
            <person name="Kamat A."/>
            <person name="Kanga B."/>
            <person name="Kashin S."/>
            <person name="Khazanovich D."/>
            <person name="Kisner P."/>
            <person name="Lance K."/>
            <person name="Lara M."/>
            <person name="Lee W."/>
            <person name="Lennon N."/>
            <person name="Letendre F."/>
            <person name="LeVine R."/>
            <person name="Lipovsky A."/>
            <person name="Liu X."/>
            <person name="Liu J."/>
            <person name="Liu S."/>
            <person name="Lokyitsang T."/>
            <person name="Lokyitsang Y."/>
            <person name="Lubonja R."/>
            <person name="Lui A."/>
            <person name="MacDonald P."/>
            <person name="Magnisalis V."/>
            <person name="Maru K."/>
            <person name="Matthews C."/>
            <person name="McCusker W."/>
            <person name="McDonough S."/>
            <person name="Mehta T."/>
            <person name="Meldrim J."/>
            <person name="Meneus L."/>
            <person name="Mihai O."/>
            <person name="Mihalev A."/>
            <person name="Mihova T."/>
            <person name="Mittelman R."/>
            <person name="Mlenga V."/>
            <person name="Montmayeur A."/>
            <person name="Mulrain L."/>
            <person name="Navidi A."/>
            <person name="Naylor J."/>
            <person name="Negash T."/>
            <person name="Nguyen T."/>
            <person name="Nguyen N."/>
            <person name="Nicol R."/>
            <person name="Norbu C."/>
            <person name="Norbu N."/>
            <person name="Novod N."/>
            <person name="O'Neill B."/>
            <person name="Osman S."/>
            <person name="Markiewicz E."/>
            <person name="Oyono O.L."/>
            <person name="Patti C."/>
            <person name="Phunkhang P."/>
            <person name="Pierre F."/>
            <person name="Priest M."/>
            <person name="Raghuraman S."/>
            <person name="Rege F."/>
            <person name="Reyes R."/>
            <person name="Rise C."/>
            <person name="Rogov P."/>
            <person name="Ross K."/>
            <person name="Ryan E."/>
            <person name="Settipalli S."/>
            <person name="Shea T."/>
            <person name="Sherpa N."/>
            <person name="Shi L."/>
            <person name="Shih D."/>
            <person name="Sparrow T."/>
            <person name="Spaulding J."/>
            <person name="Stalker J."/>
            <person name="Stange-Thomann N."/>
            <person name="Stavropoulos S."/>
            <person name="Stone C."/>
            <person name="Strader C."/>
            <person name="Tesfaye S."/>
            <person name="Thomson T."/>
            <person name="Thoulutsang Y."/>
            <person name="Thoulutsang D."/>
            <person name="Topham K."/>
            <person name="Topping I."/>
            <person name="Tsamla T."/>
            <person name="Vassiliev H."/>
            <person name="Vo A."/>
            <person name="Wangchuk T."/>
            <person name="Wangdi T."/>
            <person name="Weiand M."/>
            <person name="Wilkinson J."/>
            <person name="Wilson A."/>
            <person name="Yadav S."/>
            <person name="Young G."/>
            <person name="Yu Q."/>
            <person name="Zembek L."/>
            <person name="Zhong D."/>
            <person name="Zimmer A."/>
            <person name="Zwirko Z."/>
            <person name="Jaffe D.B."/>
            <person name="Alvarez P."/>
            <person name="Brockman W."/>
            <person name="Butler J."/>
            <person name="Chin C."/>
            <person name="Gnerre S."/>
            <person name="Grabherr M."/>
            <person name="Kleber M."/>
            <person name="Mauceli E."/>
            <person name="MacCallum I."/>
        </authorList>
    </citation>
    <scope>NUCLEOTIDE SEQUENCE [LARGE SCALE GENOMIC DNA]</scope>
    <source>
        <strain evidence="4">Tucson 15081-1352.22</strain>
    </source>
</reference>
<dbReference type="InterPro" id="IPR042869">
    <property type="entry name" value="ARHGAP11A/B"/>
</dbReference>
<dbReference type="Pfam" id="PF00620">
    <property type="entry name" value="RhoGAP"/>
    <property type="match status" value="1"/>
</dbReference>
<dbReference type="Proteomes" id="UP000009192">
    <property type="component" value="Unassembled WGS sequence"/>
</dbReference>
<dbReference type="Gene3D" id="1.10.555.10">
    <property type="entry name" value="Rho GTPase activation protein"/>
    <property type="match status" value="1"/>
</dbReference>
<dbReference type="SMART" id="SM00324">
    <property type="entry name" value="RhoGAP"/>
    <property type="match status" value="1"/>
</dbReference>
<dbReference type="AlphaFoldDB" id="A0A0Q9X843"/>
<proteinExistence type="predicted"/>
<evidence type="ECO:0000259" key="2">
    <source>
        <dbReference type="PROSITE" id="PS50238"/>
    </source>
</evidence>
<dbReference type="GO" id="GO:0007165">
    <property type="term" value="P:signal transduction"/>
    <property type="evidence" value="ECO:0007669"/>
    <property type="project" value="InterPro"/>
</dbReference>
<sequence>MSYKQNKGTAMAGSNLLSTIVLNDLREIGIKHKGKKPKVIKHSSGQRLFHQGLEHLKLTDAFLASGAVVQVPQFITEACSYILENSETEGIFRKAGSAAKQREIRKYLEAGQPLGKLYRVIDVANIVSYFFRELPEPLIPVELHETLVRCLMIGEPNRIRSIQLACLLITPLNVHTLAYFMQFLQTITRHVKYNKMSAENLAIVIAPSIMPYRDINSVRFKNHIKLVELLIKNSNIIGTIPAHIKEKLKNTSNLVQTKKTVGVHCSAIKSKMRRSHLFNGLKTMVGSSGNATGHAHSPSKSVEKPRALHKAKSQQNCMIEPMDTSPRISTNTEAFTKSVSALNINEKKQRRLTLNAAANGGSIKPSSCPTTLSGTDRRWSLISTGWAKCKKKEKMLHNLNSSVSDTLENKEPVGEIQSKVDPSISKREYDAITDRLATISTNVPQQKLSSAKIPNSSQTPLEQNNDKSQRQVRRSITRNYANSPMKLRTLQKSNTPTNIVRHKTWHLSSEAKLPSKLPVPKIPDSDIVMTDISNRTAKQEEPNCEQWLPANIFFQNSAVKENKDKFRTQSRDSELLRTPYSQFKNKNRIQTVTGPFKTPIGQKKSLAFGSAIHMFDVDQGRESIARLRTENAGMVLAKAKLFDDFSS</sequence>
<dbReference type="SMR" id="A0A0Q9X843"/>
<dbReference type="PANTHER" id="PTHR15670">
    <property type="entry name" value="RHO GTPASE ACTIVATING PROTEIN 11A"/>
    <property type="match status" value="1"/>
</dbReference>